<sequence length="36" mass="4266">MGAKPRYQTVEVADFRIVRYQRYMLAWEDAAFARGV</sequence>
<proteinExistence type="predicted"/>
<dbReference type="EMBL" id="SHKW01000001">
    <property type="protein sequence ID" value="RZU42266.1"/>
    <property type="molecule type" value="Genomic_DNA"/>
</dbReference>
<comment type="caution">
    <text evidence="1">The sequence shown here is derived from an EMBL/GenBank/DDBJ whole genome shotgun (WGS) entry which is preliminary data.</text>
</comment>
<dbReference type="Proteomes" id="UP000292958">
    <property type="component" value="Unassembled WGS sequence"/>
</dbReference>
<protein>
    <submittedName>
        <fullName evidence="1">Uncharacterized protein</fullName>
    </submittedName>
</protein>
<evidence type="ECO:0000313" key="1">
    <source>
        <dbReference type="EMBL" id="RZU42266.1"/>
    </source>
</evidence>
<gene>
    <name evidence="1" type="ORF">BDD14_3822</name>
</gene>
<organism evidence="1 2">
    <name type="scientific">Edaphobacter modestus</name>
    <dbReference type="NCBI Taxonomy" id="388466"/>
    <lineage>
        <taxon>Bacteria</taxon>
        <taxon>Pseudomonadati</taxon>
        <taxon>Acidobacteriota</taxon>
        <taxon>Terriglobia</taxon>
        <taxon>Terriglobales</taxon>
        <taxon>Acidobacteriaceae</taxon>
        <taxon>Edaphobacter</taxon>
    </lineage>
</organism>
<accession>A0A4V2G4U2</accession>
<reference evidence="1 2" key="1">
    <citation type="submission" date="2019-02" db="EMBL/GenBank/DDBJ databases">
        <title>Genomic Encyclopedia of Archaeal and Bacterial Type Strains, Phase II (KMG-II): from individual species to whole genera.</title>
        <authorList>
            <person name="Goeker M."/>
        </authorList>
    </citation>
    <scope>NUCLEOTIDE SEQUENCE [LARGE SCALE GENOMIC DNA]</scope>
    <source>
        <strain evidence="1 2">DSM 18101</strain>
    </source>
</reference>
<name>A0A4V2G4U2_9BACT</name>
<keyword evidence="2" id="KW-1185">Reference proteome</keyword>
<dbReference type="AlphaFoldDB" id="A0A4V2G4U2"/>
<evidence type="ECO:0000313" key="2">
    <source>
        <dbReference type="Proteomes" id="UP000292958"/>
    </source>
</evidence>